<evidence type="ECO:0000256" key="1">
    <source>
        <dbReference type="ARBA" id="ARBA00010645"/>
    </source>
</evidence>
<sequence length="100" mass="11355">MVRSETLQIEIAYALPEEQILLRLTVPAGTTAGEAIAQSELAPRFGEPDLSRMPLGIFGRRVGADHRLHAGDRIEIYRPLLIDPKAERRRRVARQRRSRT</sequence>
<accession>A0A6M2BWJ8</accession>
<keyword evidence="4" id="KW-1185">Reference proteome</keyword>
<comment type="similarity">
    <text evidence="1 2">Belongs to the UPF0125 (RnfH) family.</text>
</comment>
<reference evidence="3 4" key="1">
    <citation type="journal article" date="2014" name="Int. J. Syst. Evol. Microbiol.">
        <title>Solimonas terrae sp. nov., isolated from soil.</title>
        <authorList>
            <person name="Kim S.J."/>
            <person name="Moon J.Y."/>
            <person name="Weon H.Y."/>
            <person name="Ahn J.H."/>
            <person name="Chen W.M."/>
            <person name="Kwon S.W."/>
        </authorList>
    </citation>
    <scope>NUCLEOTIDE SEQUENCE [LARGE SCALE GENOMIC DNA]</scope>
    <source>
        <strain evidence="3 4">KIS83-12</strain>
    </source>
</reference>
<proteinExistence type="inferred from homology"/>
<comment type="caution">
    <text evidence="3">The sequence shown here is derived from an EMBL/GenBank/DDBJ whole genome shotgun (WGS) entry which is preliminary data.</text>
</comment>
<evidence type="ECO:0000313" key="4">
    <source>
        <dbReference type="Proteomes" id="UP000472676"/>
    </source>
</evidence>
<protein>
    <recommendedName>
        <fullName evidence="2">UPF0125 protein G7Y85_16060</fullName>
    </recommendedName>
</protein>
<dbReference type="InterPro" id="IPR037021">
    <property type="entry name" value="RnfH_sf"/>
</dbReference>
<dbReference type="HAMAP" id="MF_00460">
    <property type="entry name" value="UPF0125_RnfH"/>
    <property type="match status" value="1"/>
</dbReference>
<evidence type="ECO:0000256" key="2">
    <source>
        <dbReference type="HAMAP-Rule" id="MF_00460"/>
    </source>
</evidence>
<dbReference type="NCBIfam" id="NF002490">
    <property type="entry name" value="PRK01777.1"/>
    <property type="match status" value="1"/>
</dbReference>
<gene>
    <name evidence="3" type="ORF">G7Y85_16060</name>
</gene>
<dbReference type="EMBL" id="JAAMOW010000008">
    <property type="protein sequence ID" value="NGY06287.1"/>
    <property type="molecule type" value="Genomic_DNA"/>
</dbReference>
<dbReference type="RefSeq" id="WP_166259738.1">
    <property type="nucleotide sequence ID" value="NZ_JAAMOW010000008.1"/>
</dbReference>
<dbReference type="Pfam" id="PF03658">
    <property type="entry name" value="Ub-RnfH"/>
    <property type="match status" value="1"/>
</dbReference>
<dbReference type="Proteomes" id="UP000472676">
    <property type="component" value="Unassembled WGS sequence"/>
</dbReference>
<dbReference type="Gene3D" id="3.10.20.280">
    <property type="entry name" value="RnfH-like"/>
    <property type="match status" value="1"/>
</dbReference>
<evidence type="ECO:0000313" key="3">
    <source>
        <dbReference type="EMBL" id="NGY06287.1"/>
    </source>
</evidence>
<dbReference type="PANTHER" id="PTHR37483:SF1">
    <property type="entry name" value="UPF0125 PROTEIN RATB"/>
    <property type="match status" value="1"/>
</dbReference>
<dbReference type="PANTHER" id="PTHR37483">
    <property type="entry name" value="UPF0125 PROTEIN RATB"/>
    <property type="match status" value="1"/>
</dbReference>
<name>A0A6M2BWJ8_9GAMM</name>
<dbReference type="InterPro" id="IPR016155">
    <property type="entry name" value="Mopterin_synth/thiamin_S_b"/>
</dbReference>
<dbReference type="InterPro" id="IPR005346">
    <property type="entry name" value="RnfH"/>
</dbReference>
<dbReference type="AlphaFoldDB" id="A0A6M2BWJ8"/>
<organism evidence="3 4">
    <name type="scientific">Solimonas terrae</name>
    <dbReference type="NCBI Taxonomy" id="1396819"/>
    <lineage>
        <taxon>Bacteria</taxon>
        <taxon>Pseudomonadati</taxon>
        <taxon>Pseudomonadota</taxon>
        <taxon>Gammaproteobacteria</taxon>
        <taxon>Nevskiales</taxon>
        <taxon>Nevskiaceae</taxon>
        <taxon>Solimonas</taxon>
    </lineage>
</organism>
<dbReference type="SUPFAM" id="SSF54285">
    <property type="entry name" value="MoaD/ThiS"/>
    <property type="match status" value="1"/>
</dbReference>